<proteinExistence type="predicted"/>
<accession>A0A6G7YBI8</accession>
<dbReference type="InterPro" id="IPR007393">
    <property type="entry name" value="YlxR_dom"/>
</dbReference>
<dbReference type="Gene3D" id="3.30.1230.10">
    <property type="entry name" value="YlxR-like"/>
    <property type="match status" value="1"/>
</dbReference>
<evidence type="ECO:0000313" key="3">
    <source>
        <dbReference type="Proteomes" id="UP000501058"/>
    </source>
</evidence>
<dbReference type="InterPro" id="IPR035931">
    <property type="entry name" value="YlxR-like_sf"/>
</dbReference>
<dbReference type="KEGG" id="prv:G7070_13570"/>
<keyword evidence="3" id="KW-1185">Reference proteome</keyword>
<reference evidence="2 3" key="1">
    <citation type="submission" date="2020-03" db="EMBL/GenBank/DDBJ databases">
        <title>Propioniciclava sp. nov., isolated from Hydrophilus acuminatus.</title>
        <authorList>
            <person name="Hyun D.-W."/>
            <person name="Bae J.-W."/>
        </authorList>
    </citation>
    <scope>NUCLEOTIDE SEQUENCE [LARGE SCALE GENOMIC DNA]</scope>
    <source>
        <strain evidence="2 3">HDW11</strain>
    </source>
</reference>
<evidence type="ECO:0000259" key="1">
    <source>
        <dbReference type="Pfam" id="PF04296"/>
    </source>
</evidence>
<feature type="domain" description="YlxR" evidence="1">
    <location>
        <begin position="1"/>
        <end position="55"/>
    </location>
</feature>
<gene>
    <name evidence="2" type="ORF">G7070_13570</name>
</gene>
<protein>
    <submittedName>
        <fullName evidence="2">YlxR family protein</fullName>
    </submittedName>
</protein>
<dbReference type="SUPFAM" id="SSF64376">
    <property type="entry name" value="YlxR-like"/>
    <property type="match status" value="1"/>
</dbReference>
<evidence type="ECO:0000313" key="2">
    <source>
        <dbReference type="EMBL" id="QIK73977.1"/>
    </source>
</evidence>
<dbReference type="Pfam" id="PF04296">
    <property type="entry name" value="YlxR"/>
    <property type="match status" value="1"/>
</dbReference>
<dbReference type="AlphaFoldDB" id="A0A6G7YBI8"/>
<organism evidence="2 3">
    <name type="scientific">Propioniciclava coleopterorum</name>
    <dbReference type="NCBI Taxonomy" id="2714937"/>
    <lineage>
        <taxon>Bacteria</taxon>
        <taxon>Bacillati</taxon>
        <taxon>Actinomycetota</taxon>
        <taxon>Actinomycetes</taxon>
        <taxon>Propionibacteriales</taxon>
        <taxon>Propionibacteriaceae</taxon>
        <taxon>Propioniciclava</taxon>
    </lineage>
</organism>
<name>A0A6G7YBI8_9ACTN</name>
<dbReference type="EMBL" id="CP049865">
    <property type="protein sequence ID" value="QIK73977.1"/>
    <property type="molecule type" value="Genomic_DNA"/>
</dbReference>
<dbReference type="Proteomes" id="UP000501058">
    <property type="component" value="Chromosome"/>
</dbReference>
<sequence>MVRVVAQAGRVVVGRTLPGRGAWLHPGCLEAALKRRALPRALRAPGVSTEGLAEAVAAEAGSGRGASR</sequence>